<dbReference type="EMBL" id="CP129970">
    <property type="protein sequence ID" value="WKK84776.1"/>
    <property type="molecule type" value="Genomic_DNA"/>
</dbReference>
<protein>
    <submittedName>
        <fullName evidence="2">DUF6122 family protein</fullName>
    </submittedName>
</protein>
<keyword evidence="4" id="KW-1185">Reference proteome</keyword>
<name>A0AA49JI11_9BACT</name>
<keyword evidence="1" id="KW-0472">Membrane</keyword>
<dbReference type="InterPro" id="IPR046125">
    <property type="entry name" value="DUF6122"/>
</dbReference>
<evidence type="ECO:0000313" key="2">
    <source>
        <dbReference type="EMBL" id="WKK84776.1"/>
    </source>
</evidence>
<dbReference type="Proteomes" id="UP001232019">
    <property type="component" value="Chromosome"/>
</dbReference>
<reference evidence="2 4" key="1">
    <citation type="submission" date="2023-08" db="EMBL/GenBank/DDBJ databases">
        <title>Comparative genomics and taxonomic characterization of three novel marine species of genus Marivirga.</title>
        <authorList>
            <person name="Muhammad N."/>
            <person name="Kim S.-G."/>
        </authorList>
    </citation>
    <scope>NUCLEOTIDE SEQUENCE [LARGE SCALE GENOMIC DNA]</scope>
    <source>
        <strain evidence="2 4">ABR2-2</strain>
        <strain evidence="3">BKB1-2</strain>
    </source>
</reference>
<dbReference type="AlphaFoldDB" id="A0AA49JI11"/>
<keyword evidence="1" id="KW-0812">Transmembrane</keyword>
<feature type="transmembrane region" description="Helical" evidence="1">
    <location>
        <begin position="30"/>
        <end position="51"/>
    </location>
</feature>
<feature type="transmembrane region" description="Helical" evidence="1">
    <location>
        <begin position="6"/>
        <end position="23"/>
    </location>
</feature>
<dbReference type="Proteomes" id="UP001244443">
    <property type="component" value="Chromosome"/>
</dbReference>
<sequence>MIENIIHYSLHFIAPLGIAYLYNKQNWKQAYIVLLGTMLVDLDHLLASPIFDPNRCSIGFHPLHSFYAILIYFFLLFPKRSRLVAIGLLFHMFTDGLDCFLQGTI</sequence>
<evidence type="ECO:0000313" key="4">
    <source>
        <dbReference type="Proteomes" id="UP001244443"/>
    </source>
</evidence>
<organism evidence="2 4">
    <name type="scientific">Marivirga arenosa</name>
    <dbReference type="NCBI Taxonomy" id="3059076"/>
    <lineage>
        <taxon>Bacteria</taxon>
        <taxon>Pseudomonadati</taxon>
        <taxon>Bacteroidota</taxon>
        <taxon>Cytophagia</taxon>
        <taxon>Cytophagales</taxon>
        <taxon>Marivirgaceae</taxon>
        <taxon>Marivirga</taxon>
    </lineage>
</organism>
<evidence type="ECO:0000313" key="3">
    <source>
        <dbReference type="EMBL" id="WNB17091.1"/>
    </source>
</evidence>
<evidence type="ECO:0000256" key="1">
    <source>
        <dbReference type="SAM" id="Phobius"/>
    </source>
</evidence>
<dbReference type="KEGG" id="marp:QYS47_32920"/>
<dbReference type="RefSeq" id="WP_302101119.1">
    <property type="nucleotide sequence ID" value="NZ_CP129968.2"/>
</dbReference>
<keyword evidence="1" id="KW-1133">Transmembrane helix</keyword>
<accession>A0AA51X3R3</accession>
<dbReference type="Pfam" id="PF19617">
    <property type="entry name" value="DUF6122"/>
    <property type="match status" value="1"/>
</dbReference>
<dbReference type="EMBL" id="CP129968">
    <property type="protein sequence ID" value="WNB17091.1"/>
    <property type="molecule type" value="Genomic_DNA"/>
</dbReference>
<proteinExistence type="predicted"/>
<gene>
    <name evidence="3" type="ORF">QYS47_32920</name>
    <name evidence="2" type="ORF">QYS48_22065</name>
</gene>
<feature type="transmembrane region" description="Helical" evidence="1">
    <location>
        <begin position="57"/>
        <end position="77"/>
    </location>
</feature>
<accession>A0AA49JI11</accession>